<dbReference type="SUPFAM" id="SSF52540">
    <property type="entry name" value="P-loop containing nucleoside triphosphate hydrolases"/>
    <property type="match status" value="1"/>
</dbReference>
<evidence type="ECO:0000313" key="1">
    <source>
        <dbReference type="EMBL" id="UYV81505.1"/>
    </source>
</evidence>
<keyword evidence="2" id="KW-1185">Reference proteome</keyword>
<evidence type="ECO:0008006" key="3">
    <source>
        <dbReference type="Google" id="ProtNLM"/>
    </source>
</evidence>
<dbReference type="PANTHER" id="PTHR23274">
    <property type="entry name" value="DNA HELICASE-RELATED"/>
    <property type="match status" value="1"/>
</dbReference>
<name>A0ABY6LJY1_9ARAC</name>
<dbReference type="Gene3D" id="3.40.50.300">
    <property type="entry name" value="P-loop containing nucleotide triphosphate hydrolases"/>
    <property type="match status" value="1"/>
</dbReference>
<dbReference type="InterPro" id="IPR027417">
    <property type="entry name" value="P-loop_NTPase"/>
</dbReference>
<reference evidence="1 2" key="1">
    <citation type="submission" date="2022-01" db="EMBL/GenBank/DDBJ databases">
        <title>A chromosomal length assembly of Cordylochernes scorpioides.</title>
        <authorList>
            <person name="Zeh D."/>
            <person name="Zeh J."/>
        </authorList>
    </citation>
    <scope>NUCLEOTIDE SEQUENCE [LARGE SCALE GENOMIC DNA]</scope>
    <source>
        <strain evidence="1">IN4F17</strain>
        <tissue evidence="1">Whole Body</tissue>
    </source>
</reference>
<proteinExistence type="predicted"/>
<gene>
    <name evidence="1" type="ORF">LAZ67_20001375</name>
</gene>
<dbReference type="EMBL" id="CP092882">
    <property type="protein sequence ID" value="UYV81505.1"/>
    <property type="molecule type" value="Genomic_DNA"/>
</dbReference>
<accession>A0ABY6LJY1</accession>
<sequence>MVIQRMCSNVLEVQILPGSNVGHTVLVSKISLAPSDINLPFNLKTQEFQIRLVFAMTINKAQGQTFARVVLLLQEPVFIHGQLCVAFSRVRTLDSIHVKLNPCIYKL</sequence>
<dbReference type="Proteomes" id="UP001235939">
    <property type="component" value="Chromosome 20"/>
</dbReference>
<evidence type="ECO:0000313" key="2">
    <source>
        <dbReference type="Proteomes" id="UP001235939"/>
    </source>
</evidence>
<dbReference type="PANTHER" id="PTHR23274:SF51">
    <property type="entry name" value="OS03G0423850 PROTEIN"/>
    <property type="match status" value="1"/>
</dbReference>
<organism evidence="1 2">
    <name type="scientific">Cordylochernes scorpioides</name>
    <dbReference type="NCBI Taxonomy" id="51811"/>
    <lineage>
        <taxon>Eukaryota</taxon>
        <taxon>Metazoa</taxon>
        <taxon>Ecdysozoa</taxon>
        <taxon>Arthropoda</taxon>
        <taxon>Chelicerata</taxon>
        <taxon>Arachnida</taxon>
        <taxon>Pseudoscorpiones</taxon>
        <taxon>Cheliferoidea</taxon>
        <taxon>Chernetidae</taxon>
        <taxon>Cordylochernes</taxon>
    </lineage>
</organism>
<protein>
    <recommendedName>
        <fullName evidence="3">ATP-dependent DNA helicase PIF1</fullName>
    </recommendedName>
</protein>